<evidence type="ECO:0000313" key="2">
    <source>
        <dbReference type="EMBL" id="NIZ61694.1"/>
    </source>
</evidence>
<dbReference type="SUPFAM" id="SSF55469">
    <property type="entry name" value="FMN-dependent nitroreductase-like"/>
    <property type="match status" value="1"/>
</dbReference>
<dbReference type="Gene3D" id="3.40.109.10">
    <property type="entry name" value="NADH Oxidase"/>
    <property type="match status" value="1"/>
</dbReference>
<dbReference type="RefSeq" id="WP_167684337.1">
    <property type="nucleotide sequence ID" value="NZ_QHLQ01000011.1"/>
</dbReference>
<dbReference type="Proteomes" id="UP001429564">
    <property type="component" value="Unassembled WGS sequence"/>
</dbReference>
<organism evidence="2 3">
    <name type="scientific">Parasedimentitalea denitrificans</name>
    <dbReference type="NCBI Taxonomy" id="2211118"/>
    <lineage>
        <taxon>Bacteria</taxon>
        <taxon>Pseudomonadati</taxon>
        <taxon>Pseudomonadota</taxon>
        <taxon>Alphaproteobacteria</taxon>
        <taxon>Rhodobacterales</taxon>
        <taxon>Paracoccaceae</taxon>
        <taxon>Parasedimentitalea</taxon>
    </lineage>
</organism>
<dbReference type="Pfam" id="PF00881">
    <property type="entry name" value="Nitroreductase"/>
    <property type="match status" value="1"/>
</dbReference>
<reference evidence="2 3" key="1">
    <citation type="submission" date="2018-05" db="EMBL/GenBank/DDBJ databases">
        <authorList>
            <person name="Zhang Y.-J."/>
        </authorList>
    </citation>
    <scope>NUCLEOTIDE SEQUENCE [LARGE SCALE GENOMIC DNA]</scope>
    <source>
        <strain evidence="2 3">CY04</strain>
    </source>
</reference>
<name>A0ABX0W7V5_9RHOB</name>
<dbReference type="InterPro" id="IPR029479">
    <property type="entry name" value="Nitroreductase"/>
</dbReference>
<protein>
    <recommendedName>
        <fullName evidence="1">Nitroreductase domain-containing protein</fullName>
    </recommendedName>
</protein>
<feature type="domain" description="Nitroreductase" evidence="1">
    <location>
        <begin position="10"/>
        <end position="44"/>
    </location>
</feature>
<dbReference type="InterPro" id="IPR000415">
    <property type="entry name" value="Nitroreductase-like"/>
</dbReference>
<dbReference type="EMBL" id="QHLQ01000011">
    <property type="protein sequence ID" value="NIZ61694.1"/>
    <property type="molecule type" value="Genomic_DNA"/>
</dbReference>
<comment type="caution">
    <text evidence="2">The sequence shown here is derived from an EMBL/GenBank/DDBJ whole genome shotgun (WGS) entry which is preliminary data.</text>
</comment>
<keyword evidence="3" id="KW-1185">Reference proteome</keyword>
<evidence type="ECO:0000313" key="3">
    <source>
        <dbReference type="Proteomes" id="UP001429564"/>
    </source>
</evidence>
<accession>A0ABX0W7V5</accession>
<evidence type="ECO:0000259" key="1">
    <source>
        <dbReference type="Pfam" id="PF00881"/>
    </source>
</evidence>
<proteinExistence type="predicted"/>
<sequence length="50" mass="5699">MPEPLFQDVIRNRRGVRKFAPGRAVSRDALERIVDCGRWAPSKTLTCATR</sequence>
<gene>
    <name evidence="2" type="ORF">DL239_12000</name>
</gene>